<accession>A0ABQ6FMG2</accession>
<name>A0ABQ6FMG2_9CHLR</name>
<protein>
    <recommendedName>
        <fullName evidence="3">Secreted protein</fullName>
    </recommendedName>
</protein>
<comment type="caution">
    <text evidence="1">The sequence shown here is derived from an EMBL/GenBank/DDBJ whole genome shotgun (WGS) entry which is preliminary data.</text>
</comment>
<dbReference type="EMBL" id="BSRI01000001">
    <property type="protein sequence ID" value="GLV54909.1"/>
    <property type="molecule type" value="Genomic_DNA"/>
</dbReference>
<evidence type="ECO:0008006" key="3">
    <source>
        <dbReference type="Google" id="ProtNLM"/>
    </source>
</evidence>
<proteinExistence type="predicted"/>
<evidence type="ECO:0000313" key="2">
    <source>
        <dbReference type="Proteomes" id="UP001344906"/>
    </source>
</evidence>
<organism evidence="1 2">
    <name type="scientific">Dictyobacter halimunensis</name>
    <dbReference type="NCBI Taxonomy" id="3026934"/>
    <lineage>
        <taxon>Bacteria</taxon>
        <taxon>Bacillati</taxon>
        <taxon>Chloroflexota</taxon>
        <taxon>Ktedonobacteria</taxon>
        <taxon>Ktedonobacterales</taxon>
        <taxon>Dictyobacteraceae</taxon>
        <taxon>Dictyobacter</taxon>
    </lineage>
</organism>
<sequence>MRIKASFGFLVCFFEAILLAQLFGFPSLLEMHLQAHISEQPIQMVFANLDRTKGKIPCAFFPSSGDRLHILYHRIR</sequence>
<gene>
    <name evidence="1" type="ORF">KDH_17560</name>
</gene>
<evidence type="ECO:0000313" key="1">
    <source>
        <dbReference type="EMBL" id="GLV54909.1"/>
    </source>
</evidence>
<keyword evidence="2" id="KW-1185">Reference proteome</keyword>
<reference evidence="1 2" key="1">
    <citation type="submission" date="2023-02" db="EMBL/GenBank/DDBJ databases">
        <title>Dictyobacter halimunensis sp. nov., a new member of the class Ktedonobacteria from forest soil in a geothermal area.</title>
        <authorList>
            <person name="Rachmania M.K."/>
            <person name="Ningsih F."/>
            <person name="Sakai Y."/>
            <person name="Yabe S."/>
            <person name="Yokota A."/>
            <person name="Sjamsuridzal W."/>
        </authorList>
    </citation>
    <scope>NUCLEOTIDE SEQUENCE [LARGE SCALE GENOMIC DNA]</scope>
    <source>
        <strain evidence="1 2">S3.2.2.5</strain>
    </source>
</reference>
<dbReference type="Proteomes" id="UP001344906">
    <property type="component" value="Unassembled WGS sequence"/>
</dbReference>